<reference evidence="3" key="1">
    <citation type="submission" date="2021-03" db="EMBL/GenBank/DDBJ databases">
        <title>Antimicrobial resistance genes in bacteria isolated from Japanese honey, and their potential for conferring macrolide and lincosamide resistance in the American foulbrood pathogen Paenibacillus larvae.</title>
        <authorList>
            <person name="Okamoto M."/>
            <person name="Kumagai M."/>
            <person name="Kanamori H."/>
            <person name="Takamatsu D."/>
        </authorList>
    </citation>
    <scope>NUCLEOTIDE SEQUENCE</scope>
    <source>
        <strain evidence="3">J40TS1</strain>
    </source>
</reference>
<evidence type="ECO:0000256" key="1">
    <source>
        <dbReference type="ARBA" id="ARBA00007789"/>
    </source>
</evidence>
<dbReference type="RefSeq" id="WP_213518189.1">
    <property type="nucleotide sequence ID" value="NZ_BOSE01000007.1"/>
</dbReference>
<dbReference type="InterPro" id="IPR019949">
    <property type="entry name" value="CmoO-like"/>
</dbReference>
<evidence type="ECO:0000313" key="3">
    <source>
        <dbReference type="EMBL" id="GIP18149.1"/>
    </source>
</evidence>
<name>A0A919YTL6_9BACL</name>
<dbReference type="EMBL" id="BOSE01000007">
    <property type="protein sequence ID" value="GIP18149.1"/>
    <property type="molecule type" value="Genomic_DNA"/>
</dbReference>
<dbReference type="InterPro" id="IPR050766">
    <property type="entry name" value="Bact_Lucif_Oxidored"/>
</dbReference>
<dbReference type="GO" id="GO:0005829">
    <property type="term" value="C:cytosol"/>
    <property type="evidence" value="ECO:0007669"/>
    <property type="project" value="TreeGrafter"/>
</dbReference>
<dbReference type="Gene3D" id="3.20.20.30">
    <property type="entry name" value="Luciferase-like domain"/>
    <property type="match status" value="1"/>
</dbReference>
<dbReference type="PANTHER" id="PTHR30137">
    <property type="entry name" value="LUCIFERASE-LIKE MONOOXYGENASE"/>
    <property type="match status" value="1"/>
</dbReference>
<accession>A0A919YTL6</accession>
<keyword evidence="4" id="KW-1185">Reference proteome</keyword>
<organism evidence="3 4">
    <name type="scientific">Paenibacillus montaniterrae</name>
    <dbReference type="NCBI Taxonomy" id="429341"/>
    <lineage>
        <taxon>Bacteria</taxon>
        <taxon>Bacillati</taxon>
        <taxon>Bacillota</taxon>
        <taxon>Bacilli</taxon>
        <taxon>Bacillales</taxon>
        <taxon>Paenibacillaceae</taxon>
        <taxon>Paenibacillus</taxon>
    </lineage>
</organism>
<dbReference type="Pfam" id="PF00296">
    <property type="entry name" value="Bac_luciferase"/>
    <property type="match status" value="1"/>
</dbReference>
<dbReference type="Proteomes" id="UP000683139">
    <property type="component" value="Unassembled WGS sequence"/>
</dbReference>
<feature type="domain" description="Luciferase-like" evidence="2">
    <location>
        <begin position="21"/>
        <end position="307"/>
    </location>
</feature>
<comment type="caution">
    <text evidence="3">The sequence shown here is derived from an EMBL/GenBank/DDBJ whole genome shotgun (WGS) entry which is preliminary data.</text>
</comment>
<comment type="similarity">
    <text evidence="1">To bacterial alkanal monooxygenase alpha and beta chains.</text>
</comment>
<dbReference type="GO" id="GO:0016705">
    <property type="term" value="F:oxidoreductase activity, acting on paired donors, with incorporation or reduction of molecular oxygen"/>
    <property type="evidence" value="ECO:0007669"/>
    <property type="project" value="InterPro"/>
</dbReference>
<gene>
    <name evidence="3" type="ORF">J40TS1_37910</name>
</gene>
<proteinExistence type="predicted"/>
<evidence type="ECO:0000259" key="2">
    <source>
        <dbReference type="Pfam" id="PF00296"/>
    </source>
</evidence>
<dbReference type="InterPro" id="IPR036661">
    <property type="entry name" value="Luciferase-like_sf"/>
</dbReference>
<dbReference type="InterPro" id="IPR011251">
    <property type="entry name" value="Luciferase-like_dom"/>
</dbReference>
<dbReference type="SUPFAM" id="SSF51679">
    <property type="entry name" value="Bacterial luciferase-like"/>
    <property type="match status" value="1"/>
</dbReference>
<protein>
    <submittedName>
        <fullName evidence="3">Alkane 1-monooxygenase</fullName>
    </submittedName>
</protein>
<dbReference type="NCBIfam" id="TIGR03558">
    <property type="entry name" value="oxido_grp_1"/>
    <property type="match status" value="1"/>
</dbReference>
<evidence type="ECO:0000313" key="4">
    <source>
        <dbReference type="Proteomes" id="UP000683139"/>
    </source>
</evidence>
<dbReference type="PANTHER" id="PTHR30137:SF6">
    <property type="entry name" value="LUCIFERASE-LIKE MONOOXYGENASE"/>
    <property type="match status" value="1"/>
</dbReference>
<dbReference type="AlphaFoldDB" id="A0A919YTL6"/>
<sequence>MTKHIPLNVLDLVSISEGQTIKEAIEQSLETAQLLDKLGFKRLWFAEHHNTSSLASMATSNLIGLAAKMTERIRVGSGGIMLPNHAPLQVAESFGTLAQLFPDRIDLGLGRAPGTDAQTAQLLTRSGSDPQSFANSIFDLMGWFSEDGVAHSVPVTSNVGTGTNIPIWILSSSTSGASIAGQLGLPYSIATHFTPDNYREKIDLYRSAFKSTAPTAQIEEPYVMAGINVLVAPTDEEAQKLWTTTQRFLLDAQTGKRRLLQPPVDPEEIGTEQERAFIESMFSIKAVGSPETVRKKLEEFTERSGADELIVVTYTYNPEDRKRSMKMLADLWF</sequence>